<proteinExistence type="predicted"/>
<feature type="compositionally biased region" description="Low complexity" evidence="1">
    <location>
        <begin position="31"/>
        <end position="50"/>
    </location>
</feature>
<evidence type="ECO:0000256" key="2">
    <source>
        <dbReference type="SAM" id="SignalP"/>
    </source>
</evidence>
<dbReference type="Proteomes" id="UP001164693">
    <property type="component" value="Chromosome"/>
</dbReference>
<evidence type="ECO:0000313" key="3">
    <source>
        <dbReference type="EMBL" id="WAX55516.1"/>
    </source>
</evidence>
<gene>
    <name evidence="3" type="ORF">M6B22_13295</name>
</gene>
<protein>
    <recommendedName>
        <fullName evidence="5">DUF5666 domain-containing protein</fullName>
    </recommendedName>
</protein>
<feature type="region of interest" description="Disordered" evidence="1">
    <location>
        <begin position="30"/>
        <end position="52"/>
    </location>
</feature>
<feature type="signal peptide" evidence="2">
    <location>
        <begin position="1"/>
        <end position="24"/>
    </location>
</feature>
<accession>A0ABY7JWQ6</accession>
<evidence type="ECO:0008006" key="5">
    <source>
        <dbReference type="Google" id="ProtNLM"/>
    </source>
</evidence>
<reference evidence="3" key="1">
    <citation type="submission" date="2022-05" db="EMBL/GenBank/DDBJ databases">
        <title>Jatrophihabitans sp. SB3-54 whole genome sequence.</title>
        <authorList>
            <person name="Suh M.K."/>
            <person name="Eom M.K."/>
            <person name="Kim J.S."/>
            <person name="Kim H.S."/>
            <person name="Do H.E."/>
            <person name="Shin Y.K."/>
            <person name="Lee J.-S."/>
        </authorList>
    </citation>
    <scope>NUCLEOTIDE SEQUENCE</scope>
    <source>
        <strain evidence="3">SB3-54</strain>
    </source>
</reference>
<keyword evidence="4" id="KW-1185">Reference proteome</keyword>
<organism evidence="3 4">
    <name type="scientific">Jatrophihabitans cynanchi</name>
    <dbReference type="NCBI Taxonomy" id="2944128"/>
    <lineage>
        <taxon>Bacteria</taxon>
        <taxon>Bacillati</taxon>
        <taxon>Actinomycetota</taxon>
        <taxon>Actinomycetes</taxon>
        <taxon>Jatrophihabitantales</taxon>
        <taxon>Jatrophihabitantaceae</taxon>
        <taxon>Jatrophihabitans</taxon>
    </lineage>
</organism>
<dbReference type="EMBL" id="CP097463">
    <property type="protein sequence ID" value="WAX55516.1"/>
    <property type="molecule type" value="Genomic_DNA"/>
</dbReference>
<evidence type="ECO:0000313" key="4">
    <source>
        <dbReference type="Proteomes" id="UP001164693"/>
    </source>
</evidence>
<sequence length="154" mass="15478">MYRRLIVAGAAAAAIVGSGTAAMALTGSITPSSPGSAASSSSAKAAPAGSLERRLLRHTVHGQFVTRDKSGHFVTHDYARGTVSGVSTKLIVVHTADGTSQRFAVTSATKVRLRSNGKGTAGKITDVHIGDTVLVGGVGSGTPAAGRVLDLGKR</sequence>
<name>A0ABY7JWQ6_9ACTN</name>
<evidence type="ECO:0000256" key="1">
    <source>
        <dbReference type="SAM" id="MobiDB-lite"/>
    </source>
</evidence>
<feature type="chain" id="PRO_5045504900" description="DUF5666 domain-containing protein" evidence="2">
    <location>
        <begin position="25"/>
        <end position="154"/>
    </location>
</feature>
<keyword evidence="2" id="KW-0732">Signal</keyword>
<dbReference type="RefSeq" id="WP_269442032.1">
    <property type="nucleotide sequence ID" value="NZ_CP097463.1"/>
</dbReference>